<sequence length="168" mass="17394">MRASTHRGYLCAIVAIVLGVALASCDDPVHSDAVDALGPEVAGIPRGPRHRAGQPCLTCHGGDGPGSPDFSFGGTVFLVRGGTQGVPGVTVLLKDARGATIARSTNEVGNFYIQKSEWSPVFPVFATISYAGEERPMATRIGGSGSCATCHRGSGDAQHMPGVFLRDQ</sequence>
<proteinExistence type="predicted"/>
<keyword evidence="3" id="KW-1185">Reference proteome</keyword>
<dbReference type="RefSeq" id="WP_146653222.1">
    <property type="nucleotide sequence ID" value="NZ_CP012333.1"/>
</dbReference>
<evidence type="ECO:0008006" key="4">
    <source>
        <dbReference type="Google" id="ProtNLM"/>
    </source>
</evidence>
<dbReference type="STRING" id="1391654.AKJ09_08944"/>
<feature type="chain" id="PRO_5005467002" description="Cytochrome c domain-containing protein" evidence="1">
    <location>
        <begin position="24"/>
        <end position="168"/>
    </location>
</feature>
<dbReference type="EMBL" id="CP012333">
    <property type="protein sequence ID" value="AKV02281.1"/>
    <property type="molecule type" value="Genomic_DNA"/>
</dbReference>
<keyword evidence="1" id="KW-0732">Signal</keyword>
<dbReference type="PROSITE" id="PS51257">
    <property type="entry name" value="PROKAR_LIPOPROTEIN"/>
    <property type="match status" value="1"/>
</dbReference>
<dbReference type="AlphaFoldDB" id="A0A0K1Q917"/>
<organism evidence="2 3">
    <name type="scientific">Labilithrix luteola</name>
    <dbReference type="NCBI Taxonomy" id="1391654"/>
    <lineage>
        <taxon>Bacteria</taxon>
        <taxon>Pseudomonadati</taxon>
        <taxon>Myxococcota</taxon>
        <taxon>Polyangia</taxon>
        <taxon>Polyangiales</taxon>
        <taxon>Labilitrichaceae</taxon>
        <taxon>Labilithrix</taxon>
    </lineage>
</organism>
<evidence type="ECO:0000256" key="1">
    <source>
        <dbReference type="SAM" id="SignalP"/>
    </source>
</evidence>
<dbReference type="Proteomes" id="UP000064967">
    <property type="component" value="Chromosome"/>
</dbReference>
<gene>
    <name evidence="2" type="ORF">AKJ09_08944</name>
</gene>
<protein>
    <recommendedName>
        <fullName evidence="4">Cytochrome c domain-containing protein</fullName>
    </recommendedName>
</protein>
<dbReference type="OrthoDB" id="5516661at2"/>
<name>A0A0K1Q917_9BACT</name>
<dbReference type="InterPro" id="IPR036280">
    <property type="entry name" value="Multihaem_cyt_sf"/>
</dbReference>
<accession>A0A0K1Q917</accession>
<evidence type="ECO:0000313" key="2">
    <source>
        <dbReference type="EMBL" id="AKV02281.1"/>
    </source>
</evidence>
<evidence type="ECO:0000313" key="3">
    <source>
        <dbReference type="Proteomes" id="UP000064967"/>
    </source>
</evidence>
<reference evidence="2 3" key="1">
    <citation type="submission" date="2015-08" db="EMBL/GenBank/DDBJ databases">
        <authorList>
            <person name="Babu N.S."/>
            <person name="Beckwith C.J."/>
            <person name="Beseler K.G."/>
            <person name="Brison A."/>
            <person name="Carone J.V."/>
            <person name="Caskin T.P."/>
            <person name="Diamond M."/>
            <person name="Durham M.E."/>
            <person name="Foxe J.M."/>
            <person name="Go M."/>
            <person name="Henderson B.A."/>
            <person name="Jones I.B."/>
            <person name="McGettigan J.A."/>
            <person name="Micheletti S.J."/>
            <person name="Nasrallah M.E."/>
            <person name="Ortiz D."/>
            <person name="Piller C.R."/>
            <person name="Privatt S.R."/>
            <person name="Schneider S.L."/>
            <person name="Sharp S."/>
            <person name="Smith T.C."/>
            <person name="Stanton J.D."/>
            <person name="Ullery H.E."/>
            <person name="Wilson R.J."/>
            <person name="Serrano M.G."/>
            <person name="Buck G."/>
            <person name="Lee V."/>
            <person name="Wang Y."/>
            <person name="Carvalho R."/>
            <person name="Voegtly L."/>
            <person name="Shi R."/>
            <person name="Duckworth R."/>
            <person name="Johnson A."/>
            <person name="Loviza R."/>
            <person name="Walstead R."/>
            <person name="Shah Z."/>
            <person name="Kiflezghi M."/>
            <person name="Wade K."/>
            <person name="Ball S.L."/>
            <person name="Bradley K.W."/>
            <person name="Asai D.J."/>
            <person name="Bowman C.A."/>
            <person name="Russell D.A."/>
            <person name="Pope W.H."/>
            <person name="Jacobs-Sera D."/>
            <person name="Hendrix R.W."/>
            <person name="Hatfull G.F."/>
        </authorList>
    </citation>
    <scope>NUCLEOTIDE SEQUENCE [LARGE SCALE GENOMIC DNA]</scope>
    <source>
        <strain evidence="2 3">DSM 27648</strain>
    </source>
</reference>
<dbReference type="SUPFAM" id="SSF48695">
    <property type="entry name" value="Multiheme cytochromes"/>
    <property type="match status" value="1"/>
</dbReference>
<feature type="signal peptide" evidence="1">
    <location>
        <begin position="1"/>
        <end position="23"/>
    </location>
</feature>
<dbReference type="KEGG" id="llu:AKJ09_08944"/>